<dbReference type="PANTHER" id="PTHR43441">
    <property type="entry name" value="RIBOSOMAL-PROTEIN-SERINE ACETYLTRANSFERASE"/>
    <property type="match status" value="1"/>
</dbReference>
<dbReference type="Proteomes" id="UP000271678">
    <property type="component" value="Unassembled WGS sequence"/>
</dbReference>
<dbReference type="Pfam" id="PF13302">
    <property type="entry name" value="Acetyltransf_3"/>
    <property type="match status" value="1"/>
</dbReference>
<dbReference type="InterPro" id="IPR000182">
    <property type="entry name" value="GNAT_dom"/>
</dbReference>
<dbReference type="OrthoDB" id="9132139at2"/>
<keyword evidence="3" id="KW-1185">Reference proteome</keyword>
<evidence type="ECO:0000313" key="3">
    <source>
        <dbReference type="Proteomes" id="UP000271678"/>
    </source>
</evidence>
<keyword evidence="2" id="KW-0808">Transferase</keyword>
<feature type="domain" description="N-acetyltransferase" evidence="1">
    <location>
        <begin position="1"/>
        <end position="167"/>
    </location>
</feature>
<name>A0A3M9MHB6_9MICO</name>
<comment type="caution">
    <text evidence="2">The sequence shown here is derived from an EMBL/GenBank/DDBJ whole genome shotgun (WGS) entry which is preliminary data.</text>
</comment>
<dbReference type="GO" id="GO:0008999">
    <property type="term" value="F:protein-N-terminal-alanine acetyltransferase activity"/>
    <property type="evidence" value="ECO:0007669"/>
    <property type="project" value="TreeGrafter"/>
</dbReference>
<accession>A0A3M9MHB6</accession>
<dbReference type="AlphaFoldDB" id="A0A3M9MHB6"/>
<dbReference type="SUPFAM" id="SSF55729">
    <property type="entry name" value="Acyl-CoA N-acyltransferases (Nat)"/>
    <property type="match status" value="1"/>
</dbReference>
<dbReference type="EMBL" id="RJJQ01000002">
    <property type="protein sequence ID" value="RNI24962.1"/>
    <property type="molecule type" value="Genomic_DNA"/>
</dbReference>
<evidence type="ECO:0000313" key="2">
    <source>
        <dbReference type="EMBL" id="RNI24962.1"/>
    </source>
</evidence>
<sequence>MRPFEPRDLPELERWLQADQEWQRWDAPYFPKPSADEVHDYIERMTLRLAEQHSRPQEFAIVADGDLLGRVAWHWEHEPSLWARSGITVYDPAARGRGLGEQALRLLTDDVFHDSAAVRLDLVTWSGNLAMCRVAEKPGWTLEARLRQAREVRGIRYDSVIYGVLREEWMAPGT</sequence>
<dbReference type="InterPro" id="IPR016181">
    <property type="entry name" value="Acyl_CoA_acyltransferase"/>
</dbReference>
<dbReference type="InterPro" id="IPR051908">
    <property type="entry name" value="Ribosomal_N-acetyltransferase"/>
</dbReference>
<dbReference type="GO" id="GO:1990189">
    <property type="term" value="F:protein N-terminal-serine acetyltransferase activity"/>
    <property type="evidence" value="ECO:0007669"/>
    <property type="project" value="TreeGrafter"/>
</dbReference>
<dbReference type="GO" id="GO:0005737">
    <property type="term" value="C:cytoplasm"/>
    <property type="evidence" value="ECO:0007669"/>
    <property type="project" value="TreeGrafter"/>
</dbReference>
<dbReference type="PROSITE" id="PS51186">
    <property type="entry name" value="GNAT"/>
    <property type="match status" value="1"/>
</dbReference>
<gene>
    <name evidence="2" type="ORF">EFY87_04315</name>
</gene>
<dbReference type="PANTHER" id="PTHR43441:SF10">
    <property type="entry name" value="ACETYLTRANSFERASE"/>
    <property type="match status" value="1"/>
</dbReference>
<dbReference type="Gene3D" id="3.40.630.30">
    <property type="match status" value="1"/>
</dbReference>
<protein>
    <submittedName>
        <fullName evidence="2">N-acetyltransferase</fullName>
    </submittedName>
</protein>
<reference evidence="2 3" key="1">
    <citation type="submission" date="2018-11" db="EMBL/GenBank/DDBJ databases">
        <title>Draft genome of Simplicispira Flexivirga sp. BO-16.</title>
        <authorList>
            <person name="Im W.T."/>
        </authorList>
    </citation>
    <scope>NUCLEOTIDE SEQUENCE [LARGE SCALE GENOMIC DNA]</scope>
    <source>
        <strain evidence="2 3">BO-16</strain>
    </source>
</reference>
<proteinExistence type="predicted"/>
<organism evidence="2 3">
    <name type="scientific">Flexivirga caeni</name>
    <dbReference type="NCBI Taxonomy" id="2294115"/>
    <lineage>
        <taxon>Bacteria</taxon>
        <taxon>Bacillati</taxon>
        <taxon>Actinomycetota</taxon>
        <taxon>Actinomycetes</taxon>
        <taxon>Micrococcales</taxon>
        <taxon>Dermacoccaceae</taxon>
        <taxon>Flexivirga</taxon>
    </lineage>
</organism>
<evidence type="ECO:0000259" key="1">
    <source>
        <dbReference type="PROSITE" id="PS51186"/>
    </source>
</evidence>